<comment type="caution">
    <text evidence="4">The sequence shown here is derived from an EMBL/GenBank/DDBJ whole genome shotgun (WGS) entry which is preliminary data.</text>
</comment>
<reference evidence="4" key="2">
    <citation type="submission" date="2023-01" db="EMBL/GenBank/DDBJ databases">
        <authorList>
            <person name="Sun Q."/>
            <person name="Evtushenko L."/>
        </authorList>
    </citation>
    <scope>NUCLEOTIDE SEQUENCE</scope>
    <source>
        <strain evidence="4">VKM B-2347</strain>
    </source>
</reference>
<feature type="signal peptide" evidence="2">
    <location>
        <begin position="1"/>
        <end position="19"/>
    </location>
</feature>
<accession>A0A9W6J045</accession>
<gene>
    <name evidence="4" type="ORF">GCM10008179_04680</name>
</gene>
<evidence type="ECO:0000259" key="3">
    <source>
        <dbReference type="Pfam" id="PF06904"/>
    </source>
</evidence>
<keyword evidence="2" id="KW-0732">Signal</keyword>
<reference evidence="4" key="1">
    <citation type="journal article" date="2014" name="Int. J. Syst. Evol. Microbiol.">
        <title>Complete genome sequence of Corynebacterium casei LMG S-19264T (=DSM 44701T), isolated from a smear-ripened cheese.</title>
        <authorList>
            <consortium name="US DOE Joint Genome Institute (JGI-PGF)"/>
            <person name="Walter F."/>
            <person name="Albersmeier A."/>
            <person name="Kalinowski J."/>
            <person name="Ruckert C."/>
        </authorList>
    </citation>
    <scope>NUCLEOTIDE SEQUENCE</scope>
    <source>
        <strain evidence="4">VKM B-2347</strain>
    </source>
</reference>
<dbReference type="Pfam" id="PF06904">
    <property type="entry name" value="Extensin-like_C"/>
    <property type="match status" value="1"/>
</dbReference>
<dbReference type="AlphaFoldDB" id="A0A9W6J045"/>
<dbReference type="InterPro" id="IPR009683">
    <property type="entry name" value="Extensin-like_C"/>
</dbReference>
<dbReference type="Proteomes" id="UP001143372">
    <property type="component" value="Unassembled WGS sequence"/>
</dbReference>
<organism evidence="4 5">
    <name type="scientific">Hansschlegelia plantiphila</name>
    <dbReference type="NCBI Taxonomy" id="374655"/>
    <lineage>
        <taxon>Bacteria</taxon>
        <taxon>Pseudomonadati</taxon>
        <taxon>Pseudomonadota</taxon>
        <taxon>Alphaproteobacteria</taxon>
        <taxon>Hyphomicrobiales</taxon>
        <taxon>Methylopilaceae</taxon>
        <taxon>Hansschlegelia</taxon>
    </lineage>
</organism>
<feature type="domain" description="Extensin-like C-terminal" evidence="3">
    <location>
        <begin position="40"/>
        <end position="221"/>
    </location>
</feature>
<dbReference type="EMBL" id="BSFI01000002">
    <property type="protein sequence ID" value="GLK66830.1"/>
    <property type="molecule type" value="Genomic_DNA"/>
</dbReference>
<feature type="region of interest" description="Disordered" evidence="1">
    <location>
        <begin position="218"/>
        <end position="275"/>
    </location>
</feature>
<evidence type="ECO:0000256" key="2">
    <source>
        <dbReference type="SAM" id="SignalP"/>
    </source>
</evidence>
<dbReference type="PROSITE" id="PS51257">
    <property type="entry name" value="PROKAR_LIPOPROTEIN"/>
    <property type="match status" value="1"/>
</dbReference>
<sequence length="275" mass="28965">MKIRVVCSLIFLAGVAALAGCGFLEHEERDAWRGQAEQVCLAGRIVKPTKFIRPIAELEGPGTCGVENPFRVFAIADGTVGVQPSARIGCSMTAALETWMRDTVQPAAKARFGSEVAEIRNTASYGCRTRNDKPGATLSEHAFGNGLDIGGFTLVDGREIAVPADARTATPEARAFLSEVMAGACGVFKTVLGPGAEGRRETHIHLDLAHHDLTGERTYCRPRPSLPGKAAPPSGAGDLLMSYAPGGRDADIPTGSVGRPDAAHDDAPADYEPDE</sequence>
<feature type="chain" id="PRO_5040891129" description="Extensin-like C-terminal domain-containing protein" evidence="2">
    <location>
        <begin position="20"/>
        <end position="275"/>
    </location>
</feature>
<proteinExistence type="predicted"/>
<name>A0A9W6J045_9HYPH</name>
<evidence type="ECO:0000256" key="1">
    <source>
        <dbReference type="SAM" id="MobiDB-lite"/>
    </source>
</evidence>
<keyword evidence="5" id="KW-1185">Reference proteome</keyword>
<evidence type="ECO:0000313" key="5">
    <source>
        <dbReference type="Proteomes" id="UP001143372"/>
    </source>
</evidence>
<protein>
    <recommendedName>
        <fullName evidence="3">Extensin-like C-terminal domain-containing protein</fullName>
    </recommendedName>
</protein>
<evidence type="ECO:0000313" key="4">
    <source>
        <dbReference type="EMBL" id="GLK66830.1"/>
    </source>
</evidence>